<dbReference type="InterPro" id="IPR050815">
    <property type="entry name" value="TF_fung"/>
</dbReference>
<dbReference type="InterPro" id="IPR036864">
    <property type="entry name" value="Zn2-C6_fun-type_DNA-bd_sf"/>
</dbReference>
<dbReference type="SMART" id="SM00906">
    <property type="entry name" value="Fungal_trans"/>
    <property type="match status" value="1"/>
</dbReference>
<comment type="caution">
    <text evidence="8">The sequence shown here is derived from an EMBL/GenBank/DDBJ whole genome shotgun (WGS) entry which is preliminary data.</text>
</comment>
<dbReference type="GO" id="GO:0000981">
    <property type="term" value="F:DNA-binding transcription factor activity, RNA polymerase II-specific"/>
    <property type="evidence" value="ECO:0007669"/>
    <property type="project" value="InterPro"/>
</dbReference>
<organism evidence="8 9">
    <name type="scientific">Podospora fimiseda</name>
    <dbReference type="NCBI Taxonomy" id="252190"/>
    <lineage>
        <taxon>Eukaryota</taxon>
        <taxon>Fungi</taxon>
        <taxon>Dikarya</taxon>
        <taxon>Ascomycota</taxon>
        <taxon>Pezizomycotina</taxon>
        <taxon>Sordariomycetes</taxon>
        <taxon>Sordariomycetidae</taxon>
        <taxon>Sordariales</taxon>
        <taxon>Podosporaceae</taxon>
        <taxon>Podospora</taxon>
    </lineage>
</organism>
<dbReference type="CDD" id="cd00067">
    <property type="entry name" value="GAL4"/>
    <property type="match status" value="1"/>
</dbReference>
<keyword evidence="9" id="KW-1185">Reference proteome</keyword>
<feature type="region of interest" description="Disordered" evidence="6">
    <location>
        <begin position="625"/>
        <end position="646"/>
    </location>
</feature>
<evidence type="ECO:0000256" key="5">
    <source>
        <dbReference type="ARBA" id="ARBA00023242"/>
    </source>
</evidence>
<dbReference type="EMBL" id="MU865292">
    <property type="protein sequence ID" value="KAK4231582.1"/>
    <property type="molecule type" value="Genomic_DNA"/>
</dbReference>
<dbReference type="PANTHER" id="PTHR47338:SF10">
    <property type="entry name" value="TRANSCRIPTION FACTOR DOMAIN-CONTAINING PROTEIN-RELATED"/>
    <property type="match status" value="1"/>
</dbReference>
<evidence type="ECO:0000256" key="6">
    <source>
        <dbReference type="SAM" id="MobiDB-lite"/>
    </source>
</evidence>
<dbReference type="AlphaFoldDB" id="A0AAN7BY17"/>
<dbReference type="Proteomes" id="UP001301958">
    <property type="component" value="Unassembled WGS sequence"/>
</dbReference>
<dbReference type="GO" id="GO:0003677">
    <property type="term" value="F:DNA binding"/>
    <property type="evidence" value="ECO:0007669"/>
    <property type="project" value="InterPro"/>
</dbReference>
<evidence type="ECO:0000259" key="7">
    <source>
        <dbReference type="SMART" id="SM00906"/>
    </source>
</evidence>
<sequence>MEPQGRMTADISQGDRQKPLCSRCSKSGGECVYPESRRKPAFKRRNVRELEERLAQVEDLLKGVGKSRAGQPSASSAGPSAPQSQPTSPGGLGAEFNSQNLDGCFSIWPSDQASPWPSEPPAQDPNAASWELLGLGQFERLPPTQMIEDLHNHYFAAQQHYMPIIHADSYLRAFYSPPHMRPPMCLQYAIWTMAANGHDTYKCYHDALYKRARQYLEADELKGTGEHFITIGHAQAWALIATNEARCMLFTRAALSSARCIRLAGMMGLHRLDYTNIKVEQQIAPMIPAPRNWIELEERRRVFWGAFCIDSYASVSTGWPTAIDINTVTTHLPASEQAFANGKEEKTTPLHQGFNSPDISSFAGKVIMCYIFIQLMKHAHRPMPDDHPEDPHGGPFWKRHSQLDNTLSSAFMFLPERFRLPRNIRDPVAVQMNLNLHAAVICLHNVASEKAEKFNLPTHIKQASMARALNAAREIAEIVKQTHNIKAGYSPFMALSLYCAATAYISEAKDNPAGFDSTNLEAIIKCMVGVGKEHVVTRAYLTQTILEIERTGIPVNLDPDLMKSTKYANCGHGIPLVTHSSVRHHIHITKPSSSSSTRLPHVTAFPPLGIDACTSFVEEGICEEDEGNPHASKRMRTSAGSSSSNWSFFTDTGPSASGGSAASRLLDTHTTIPALFGYPGSWGEDTAAARNLPYRTEPPQPPPTHNTMPTVKDFPTNLMNLFLPDPTFVGGGAMFPSLGETPPPPPPPPLPNASSSSAAASSSAQQQHQGFVPDSIPSMPNMNMDIFDGLGQWEMTDPDSFYAMLANVSGVDNTNNMNPWNTGGSNNNNNNNNNNDNGSAGASSWGGMG</sequence>
<dbReference type="Pfam" id="PF04082">
    <property type="entry name" value="Fungal_trans"/>
    <property type="match status" value="1"/>
</dbReference>
<feature type="compositionally biased region" description="Low complexity" evidence="6">
    <location>
        <begin position="69"/>
        <end position="89"/>
    </location>
</feature>
<feature type="compositionally biased region" description="Low complexity" evidence="6">
    <location>
        <begin position="816"/>
        <end position="843"/>
    </location>
</feature>
<feature type="compositionally biased region" description="Pro residues" evidence="6">
    <location>
        <begin position="741"/>
        <end position="751"/>
    </location>
</feature>
<feature type="region of interest" description="Disordered" evidence="6">
    <location>
        <begin position="816"/>
        <end position="849"/>
    </location>
</feature>
<feature type="region of interest" description="Disordered" evidence="6">
    <location>
        <begin position="732"/>
        <end position="779"/>
    </location>
</feature>
<accession>A0AAN7BY17</accession>
<keyword evidence="2" id="KW-0479">Metal-binding</keyword>
<evidence type="ECO:0000256" key="4">
    <source>
        <dbReference type="ARBA" id="ARBA00023163"/>
    </source>
</evidence>
<keyword evidence="4" id="KW-0804">Transcription</keyword>
<proteinExistence type="predicted"/>
<feature type="compositionally biased region" description="Low complexity" evidence="6">
    <location>
        <begin position="752"/>
        <end position="764"/>
    </location>
</feature>
<dbReference type="GO" id="GO:0008270">
    <property type="term" value="F:zinc ion binding"/>
    <property type="evidence" value="ECO:0007669"/>
    <property type="project" value="InterPro"/>
</dbReference>
<evidence type="ECO:0000256" key="3">
    <source>
        <dbReference type="ARBA" id="ARBA00023015"/>
    </source>
</evidence>
<dbReference type="InterPro" id="IPR001138">
    <property type="entry name" value="Zn2Cys6_DnaBD"/>
</dbReference>
<name>A0AAN7BY17_9PEZI</name>
<dbReference type="GO" id="GO:0006351">
    <property type="term" value="P:DNA-templated transcription"/>
    <property type="evidence" value="ECO:0007669"/>
    <property type="project" value="InterPro"/>
</dbReference>
<reference evidence="8" key="2">
    <citation type="submission" date="2023-05" db="EMBL/GenBank/DDBJ databases">
        <authorList>
            <consortium name="Lawrence Berkeley National Laboratory"/>
            <person name="Steindorff A."/>
            <person name="Hensen N."/>
            <person name="Bonometti L."/>
            <person name="Westerberg I."/>
            <person name="Brannstrom I.O."/>
            <person name="Guillou S."/>
            <person name="Cros-Aarteil S."/>
            <person name="Calhoun S."/>
            <person name="Haridas S."/>
            <person name="Kuo A."/>
            <person name="Mondo S."/>
            <person name="Pangilinan J."/>
            <person name="Riley R."/>
            <person name="Labutti K."/>
            <person name="Andreopoulos B."/>
            <person name="Lipzen A."/>
            <person name="Chen C."/>
            <person name="Yanf M."/>
            <person name="Daum C."/>
            <person name="Ng V."/>
            <person name="Clum A."/>
            <person name="Ohm R."/>
            <person name="Martin F."/>
            <person name="Silar P."/>
            <person name="Natvig D."/>
            <person name="Lalanne C."/>
            <person name="Gautier V."/>
            <person name="Ament-Velasquez S.L."/>
            <person name="Kruys A."/>
            <person name="Hutchinson M.I."/>
            <person name="Powell A.J."/>
            <person name="Barry K."/>
            <person name="Miller A.N."/>
            <person name="Grigoriev I.V."/>
            <person name="Debuchy R."/>
            <person name="Gladieux P."/>
            <person name="Thoren M.H."/>
            <person name="Johannesson H."/>
        </authorList>
    </citation>
    <scope>NUCLEOTIDE SEQUENCE</scope>
    <source>
        <strain evidence="8">CBS 990.96</strain>
    </source>
</reference>
<keyword evidence="3" id="KW-0805">Transcription regulation</keyword>
<feature type="domain" description="Xylanolytic transcriptional activator regulatory" evidence="7">
    <location>
        <begin position="253"/>
        <end position="339"/>
    </location>
</feature>
<feature type="region of interest" description="Disordered" evidence="6">
    <location>
        <begin position="61"/>
        <end position="95"/>
    </location>
</feature>
<comment type="subcellular location">
    <subcellularLocation>
        <location evidence="1">Nucleus</location>
    </subcellularLocation>
</comment>
<gene>
    <name evidence="8" type="ORF">QBC38DRAFT_466111</name>
</gene>
<reference evidence="8" key="1">
    <citation type="journal article" date="2023" name="Mol. Phylogenet. Evol.">
        <title>Genome-scale phylogeny and comparative genomics of the fungal order Sordariales.</title>
        <authorList>
            <person name="Hensen N."/>
            <person name="Bonometti L."/>
            <person name="Westerberg I."/>
            <person name="Brannstrom I.O."/>
            <person name="Guillou S."/>
            <person name="Cros-Aarteil S."/>
            <person name="Calhoun S."/>
            <person name="Haridas S."/>
            <person name="Kuo A."/>
            <person name="Mondo S."/>
            <person name="Pangilinan J."/>
            <person name="Riley R."/>
            <person name="LaButti K."/>
            <person name="Andreopoulos B."/>
            <person name="Lipzen A."/>
            <person name="Chen C."/>
            <person name="Yan M."/>
            <person name="Daum C."/>
            <person name="Ng V."/>
            <person name="Clum A."/>
            <person name="Steindorff A."/>
            <person name="Ohm R.A."/>
            <person name="Martin F."/>
            <person name="Silar P."/>
            <person name="Natvig D.O."/>
            <person name="Lalanne C."/>
            <person name="Gautier V."/>
            <person name="Ament-Velasquez S.L."/>
            <person name="Kruys A."/>
            <person name="Hutchinson M.I."/>
            <person name="Powell A.J."/>
            <person name="Barry K."/>
            <person name="Miller A.N."/>
            <person name="Grigoriev I.V."/>
            <person name="Debuchy R."/>
            <person name="Gladieux P."/>
            <person name="Hiltunen Thoren M."/>
            <person name="Johannesson H."/>
        </authorList>
    </citation>
    <scope>NUCLEOTIDE SEQUENCE</scope>
    <source>
        <strain evidence="8">CBS 990.96</strain>
    </source>
</reference>
<dbReference type="Gene3D" id="4.10.240.10">
    <property type="entry name" value="Zn(2)-C6 fungal-type DNA-binding domain"/>
    <property type="match status" value="1"/>
</dbReference>
<dbReference type="CDD" id="cd12148">
    <property type="entry name" value="fungal_TF_MHR"/>
    <property type="match status" value="1"/>
</dbReference>
<protein>
    <submittedName>
        <fullName evidence="8">Transcriptional activator protein acu-15</fullName>
    </submittedName>
</protein>
<dbReference type="GO" id="GO:0005634">
    <property type="term" value="C:nucleus"/>
    <property type="evidence" value="ECO:0007669"/>
    <property type="project" value="UniProtKB-SubCell"/>
</dbReference>
<evidence type="ECO:0000256" key="1">
    <source>
        <dbReference type="ARBA" id="ARBA00004123"/>
    </source>
</evidence>
<feature type="region of interest" description="Disordered" evidence="6">
    <location>
        <begin position="1"/>
        <end position="46"/>
    </location>
</feature>
<evidence type="ECO:0000313" key="8">
    <source>
        <dbReference type="EMBL" id="KAK4231582.1"/>
    </source>
</evidence>
<evidence type="ECO:0000313" key="9">
    <source>
        <dbReference type="Proteomes" id="UP001301958"/>
    </source>
</evidence>
<evidence type="ECO:0000256" key="2">
    <source>
        <dbReference type="ARBA" id="ARBA00022723"/>
    </source>
</evidence>
<dbReference type="InterPro" id="IPR007219">
    <property type="entry name" value="XnlR_reg_dom"/>
</dbReference>
<keyword evidence="5" id="KW-0539">Nucleus</keyword>
<dbReference type="PANTHER" id="PTHR47338">
    <property type="entry name" value="ZN(II)2CYS6 TRANSCRIPTION FACTOR (EUROFUNG)-RELATED"/>
    <property type="match status" value="1"/>
</dbReference>